<dbReference type="AlphaFoldDB" id="A0AAE8MUD5"/>
<dbReference type="Pfam" id="PF00067">
    <property type="entry name" value="p450"/>
    <property type="match status" value="1"/>
</dbReference>
<organism evidence="9 10">
    <name type="scientific">Cephalotrichum gorgonifer</name>
    <dbReference type="NCBI Taxonomy" id="2041049"/>
    <lineage>
        <taxon>Eukaryota</taxon>
        <taxon>Fungi</taxon>
        <taxon>Dikarya</taxon>
        <taxon>Ascomycota</taxon>
        <taxon>Pezizomycotina</taxon>
        <taxon>Sordariomycetes</taxon>
        <taxon>Hypocreomycetidae</taxon>
        <taxon>Microascales</taxon>
        <taxon>Microascaceae</taxon>
        <taxon>Cephalotrichum</taxon>
    </lineage>
</organism>
<dbReference type="InterPro" id="IPR001128">
    <property type="entry name" value="Cyt_P450"/>
</dbReference>
<evidence type="ECO:0000256" key="2">
    <source>
        <dbReference type="ARBA" id="ARBA00010617"/>
    </source>
</evidence>
<dbReference type="PANTHER" id="PTHR46206">
    <property type="entry name" value="CYTOCHROME P450"/>
    <property type="match status" value="1"/>
</dbReference>
<dbReference type="PANTHER" id="PTHR46206:SF7">
    <property type="entry name" value="P450, PUTATIVE (EUROFUNG)-RELATED"/>
    <property type="match status" value="1"/>
</dbReference>
<dbReference type="PROSITE" id="PS00086">
    <property type="entry name" value="CYTOCHROME_P450"/>
    <property type="match status" value="1"/>
</dbReference>
<keyword evidence="3 7" id="KW-0479">Metal-binding</keyword>
<keyword evidence="5 7" id="KW-0408">Iron</keyword>
<evidence type="ECO:0000256" key="3">
    <source>
        <dbReference type="ARBA" id="ARBA00022723"/>
    </source>
</evidence>
<comment type="caution">
    <text evidence="9">The sequence shown here is derived from an EMBL/GenBank/DDBJ whole genome shotgun (WGS) entry which is preliminary data.</text>
</comment>
<comment type="similarity">
    <text evidence="2 8">Belongs to the cytochrome P450 family.</text>
</comment>
<evidence type="ECO:0000256" key="8">
    <source>
        <dbReference type="RuleBase" id="RU000461"/>
    </source>
</evidence>
<dbReference type="Proteomes" id="UP001187682">
    <property type="component" value="Unassembled WGS sequence"/>
</dbReference>
<dbReference type="InterPro" id="IPR036396">
    <property type="entry name" value="Cyt_P450_sf"/>
</dbReference>
<gene>
    <name evidence="9" type="ORF">DNG_03033</name>
</gene>
<evidence type="ECO:0000256" key="4">
    <source>
        <dbReference type="ARBA" id="ARBA00023002"/>
    </source>
</evidence>
<dbReference type="CDD" id="cd11041">
    <property type="entry name" value="CYP503A1-like"/>
    <property type="match status" value="1"/>
</dbReference>
<dbReference type="EMBL" id="ONZQ02000003">
    <property type="protein sequence ID" value="SPO00184.1"/>
    <property type="molecule type" value="Genomic_DNA"/>
</dbReference>
<evidence type="ECO:0000313" key="9">
    <source>
        <dbReference type="EMBL" id="SPO00184.1"/>
    </source>
</evidence>
<evidence type="ECO:0000256" key="6">
    <source>
        <dbReference type="ARBA" id="ARBA00023033"/>
    </source>
</evidence>
<dbReference type="Gene3D" id="1.10.630.10">
    <property type="entry name" value="Cytochrome P450"/>
    <property type="match status" value="1"/>
</dbReference>
<protein>
    <submittedName>
        <fullName evidence="9">Related to cycloheximide-inducible protein CIP70 (Cytochrome P450 family)</fullName>
    </submittedName>
</protein>
<keyword evidence="10" id="KW-1185">Reference proteome</keyword>
<dbReference type="GO" id="GO:0004497">
    <property type="term" value="F:monooxygenase activity"/>
    <property type="evidence" value="ECO:0007669"/>
    <property type="project" value="UniProtKB-KW"/>
</dbReference>
<dbReference type="GO" id="GO:0016705">
    <property type="term" value="F:oxidoreductase activity, acting on paired donors, with incorporation or reduction of molecular oxygen"/>
    <property type="evidence" value="ECO:0007669"/>
    <property type="project" value="InterPro"/>
</dbReference>
<dbReference type="SUPFAM" id="SSF48264">
    <property type="entry name" value="Cytochrome P450"/>
    <property type="match status" value="1"/>
</dbReference>
<evidence type="ECO:0000313" key="10">
    <source>
        <dbReference type="Proteomes" id="UP001187682"/>
    </source>
</evidence>
<dbReference type="InterPro" id="IPR002403">
    <property type="entry name" value="Cyt_P450_E_grp-IV"/>
</dbReference>
<dbReference type="PRINTS" id="PR00465">
    <property type="entry name" value="EP450IV"/>
</dbReference>
<accession>A0AAE8MUD5</accession>
<name>A0AAE8MUD5_9PEZI</name>
<evidence type="ECO:0000256" key="5">
    <source>
        <dbReference type="ARBA" id="ARBA00023004"/>
    </source>
</evidence>
<dbReference type="GO" id="GO:0005506">
    <property type="term" value="F:iron ion binding"/>
    <property type="evidence" value="ECO:0007669"/>
    <property type="project" value="InterPro"/>
</dbReference>
<keyword evidence="6 8" id="KW-0503">Monooxygenase</keyword>
<proteinExistence type="inferred from homology"/>
<feature type="binding site" description="axial binding residue" evidence="7">
    <location>
        <position position="462"/>
    </location>
    <ligand>
        <name>heme</name>
        <dbReference type="ChEBI" id="CHEBI:30413"/>
    </ligand>
    <ligandPart>
        <name>Fe</name>
        <dbReference type="ChEBI" id="CHEBI:18248"/>
    </ligandPart>
</feature>
<keyword evidence="4 8" id="KW-0560">Oxidoreductase</keyword>
<dbReference type="InterPro" id="IPR017972">
    <property type="entry name" value="Cyt_P450_CS"/>
</dbReference>
<comment type="cofactor">
    <cofactor evidence="1 7">
        <name>heme</name>
        <dbReference type="ChEBI" id="CHEBI:30413"/>
    </cofactor>
</comment>
<sequence>MGLEEAVEALADRWPLFAVGAATLVGASLVRHLYYLKVLYSIPVLGEELGGKEKRRAAYLMGARKLYLDGYKQFKDTVYRITTTKDSHTTIVVSPKFLTELQKLPDDVVSFQAAVNETIEAKHTKLGTESAHDVARSVKSDLTPALVRLNPTIAEEVNEAMDLELPIGADWTEININKALLRIVGMVSGRIFIGPELCREEEYLDASINYTIDVMTAVREINTLRWFRDLRAPYLPSVKKLKGRVKQALNFLQPVVQKRMAMARDDVKTDRPDDMLQWFMEGKLKKGAAKAEDVDYFARVQLGLSFAAIHTTTLTTTNAFYSLAATPEIVPELRAEIREVLAESGGLFTSAALQKMKKLDSFLRETSRLYPPSHTSFQRKALKNITLSNGQVIPAGVLIEVAAVGVNHDPAIHADDATFDPLRFYRPRSEAEAESGAAAGAANQFVSVNQAHLTFGYGRHACPGRFFAANEIKMIMANALLRYDVRNVDGVEGRIPNLEFGNINVPDGSKSLLFRKVPL</sequence>
<keyword evidence="7 8" id="KW-0349">Heme</keyword>
<reference evidence="9" key="1">
    <citation type="submission" date="2018-03" db="EMBL/GenBank/DDBJ databases">
        <authorList>
            <person name="Guldener U."/>
        </authorList>
    </citation>
    <scope>NUCLEOTIDE SEQUENCE</scope>
</reference>
<dbReference type="GO" id="GO:0020037">
    <property type="term" value="F:heme binding"/>
    <property type="evidence" value="ECO:0007669"/>
    <property type="project" value="InterPro"/>
</dbReference>
<evidence type="ECO:0000256" key="7">
    <source>
        <dbReference type="PIRSR" id="PIRSR602403-1"/>
    </source>
</evidence>
<evidence type="ECO:0000256" key="1">
    <source>
        <dbReference type="ARBA" id="ARBA00001971"/>
    </source>
</evidence>